<protein>
    <recommendedName>
        <fullName evidence="9">MIF4G domain-containing protein</fullName>
    </recommendedName>
</protein>
<accession>A0A4R0RRA1</accession>
<dbReference type="GO" id="GO:0003729">
    <property type="term" value="F:mRNA binding"/>
    <property type="evidence" value="ECO:0007669"/>
    <property type="project" value="TreeGrafter"/>
</dbReference>
<organism evidence="10 11">
    <name type="scientific">Steccherinum ochraceum</name>
    <dbReference type="NCBI Taxonomy" id="92696"/>
    <lineage>
        <taxon>Eukaryota</taxon>
        <taxon>Fungi</taxon>
        <taxon>Dikarya</taxon>
        <taxon>Basidiomycota</taxon>
        <taxon>Agaricomycotina</taxon>
        <taxon>Agaricomycetes</taxon>
        <taxon>Polyporales</taxon>
        <taxon>Steccherinaceae</taxon>
        <taxon>Steccherinum</taxon>
    </lineage>
</organism>
<comment type="similarity">
    <text evidence="2">Belongs to the eukaryotic initiation factor 4G family.</text>
</comment>
<evidence type="ECO:0000313" key="10">
    <source>
        <dbReference type="EMBL" id="TCD64964.1"/>
    </source>
</evidence>
<dbReference type="GO" id="GO:0003743">
    <property type="term" value="F:translation initiation factor activity"/>
    <property type="evidence" value="ECO:0007669"/>
    <property type="project" value="UniProtKB-KW"/>
</dbReference>
<feature type="compositionally biased region" description="Polar residues" evidence="8">
    <location>
        <begin position="1"/>
        <end position="10"/>
    </location>
</feature>
<dbReference type="SUPFAM" id="SSF48371">
    <property type="entry name" value="ARM repeat"/>
    <property type="match status" value="1"/>
</dbReference>
<evidence type="ECO:0000256" key="6">
    <source>
        <dbReference type="ARBA" id="ARBA00022884"/>
    </source>
</evidence>
<evidence type="ECO:0000256" key="3">
    <source>
        <dbReference type="ARBA" id="ARBA00022490"/>
    </source>
</evidence>
<dbReference type="SMART" id="SM00543">
    <property type="entry name" value="MIF4G"/>
    <property type="match status" value="1"/>
</dbReference>
<evidence type="ECO:0000313" key="11">
    <source>
        <dbReference type="Proteomes" id="UP000292702"/>
    </source>
</evidence>
<reference evidence="10 11" key="1">
    <citation type="submission" date="2018-11" db="EMBL/GenBank/DDBJ databases">
        <title>Genome assembly of Steccherinum ochraceum LE-BIN_3174, the white-rot fungus of the Steccherinaceae family (The Residual Polyporoid clade, Polyporales, Basidiomycota).</title>
        <authorList>
            <person name="Fedorova T.V."/>
            <person name="Glazunova O.A."/>
            <person name="Landesman E.O."/>
            <person name="Moiseenko K.V."/>
            <person name="Psurtseva N.V."/>
            <person name="Savinova O.S."/>
            <person name="Shakhova N.V."/>
            <person name="Tyazhelova T.V."/>
            <person name="Vasina D.V."/>
        </authorList>
    </citation>
    <scope>NUCLEOTIDE SEQUENCE [LARGE SCALE GENOMIC DNA]</scope>
    <source>
        <strain evidence="10 11">LE-BIN_3174</strain>
    </source>
</reference>
<dbReference type="GO" id="GO:0010494">
    <property type="term" value="C:cytoplasmic stress granule"/>
    <property type="evidence" value="ECO:0007669"/>
    <property type="project" value="UniProtKB-ARBA"/>
</dbReference>
<keyword evidence="11" id="KW-1185">Reference proteome</keyword>
<keyword evidence="6" id="KW-0694">RNA-binding</keyword>
<sequence>MADSSSQNSLGEAKNCMRIESTSSQRYGQSEAHHAASPQRSSSGFTRGASDDRHSAPVVRLKLSPKRWRRTRLMYPIKASWLPEVTECKVTALLNKLTMKRFDPISDQIIEWMNRSENEKDGRTLIQVIRLIFERATDDPVRSEMYACLCRKAKDRINQNIQDDEIRDSEGKPIPGGDLFRKYLLNRCQEDFERGWETKSVANRRPARDESSTTVYQANEESFYAAQTARRRGLGLVQFIGELFKQQMLTERIMHECVKRLLQKNEHRLEEEIESLCVLMTTVGPLLDHPKARAHMEVYFERMKGLVESQNIHSCRVRFMLQDVIELRERNWIPRAHDQVTGLDAVAAPVSGFSISTKFDREIEDDVGAGVALLDAPVQRKKLNLTPRTVKTDKSV</sequence>
<keyword evidence="5" id="KW-0597">Phosphoprotein</keyword>
<keyword evidence="4" id="KW-0396">Initiation factor</keyword>
<feature type="region of interest" description="Disordered" evidence="8">
    <location>
        <begin position="1"/>
        <end position="56"/>
    </location>
</feature>
<dbReference type="OrthoDB" id="514777at2759"/>
<keyword evidence="7" id="KW-0648">Protein biosynthesis</keyword>
<comment type="caution">
    <text evidence="10">The sequence shown here is derived from an EMBL/GenBank/DDBJ whole genome shotgun (WGS) entry which is preliminary data.</text>
</comment>
<feature type="domain" description="MIF4G" evidence="9">
    <location>
        <begin position="87"/>
        <end position="331"/>
    </location>
</feature>
<comment type="subcellular location">
    <subcellularLocation>
        <location evidence="1">Cytoplasm</location>
    </subcellularLocation>
</comment>
<name>A0A4R0RRA1_9APHY</name>
<keyword evidence="3" id="KW-0963">Cytoplasm</keyword>
<evidence type="ECO:0000256" key="1">
    <source>
        <dbReference type="ARBA" id="ARBA00004496"/>
    </source>
</evidence>
<dbReference type="PANTHER" id="PTHR23253">
    <property type="entry name" value="EUKARYOTIC TRANSLATION INITIATION FACTOR 4 GAMMA"/>
    <property type="match status" value="1"/>
</dbReference>
<evidence type="ECO:0000256" key="8">
    <source>
        <dbReference type="SAM" id="MobiDB-lite"/>
    </source>
</evidence>
<dbReference type="STRING" id="92696.A0A4R0RRA1"/>
<dbReference type="Pfam" id="PF02854">
    <property type="entry name" value="MIF4G"/>
    <property type="match status" value="1"/>
</dbReference>
<dbReference type="AlphaFoldDB" id="A0A4R0RRA1"/>
<dbReference type="InterPro" id="IPR016024">
    <property type="entry name" value="ARM-type_fold"/>
</dbReference>
<dbReference type="EMBL" id="RWJN01000205">
    <property type="protein sequence ID" value="TCD64964.1"/>
    <property type="molecule type" value="Genomic_DNA"/>
</dbReference>
<evidence type="ECO:0000259" key="9">
    <source>
        <dbReference type="SMART" id="SM00543"/>
    </source>
</evidence>
<dbReference type="PANTHER" id="PTHR23253:SF9">
    <property type="entry name" value="EUKARYOTIC TRANSLATION INITIATION FACTOR 4 GAMMA 2"/>
    <property type="match status" value="1"/>
</dbReference>
<evidence type="ECO:0000256" key="5">
    <source>
        <dbReference type="ARBA" id="ARBA00022553"/>
    </source>
</evidence>
<evidence type="ECO:0000256" key="4">
    <source>
        <dbReference type="ARBA" id="ARBA00022540"/>
    </source>
</evidence>
<dbReference type="Proteomes" id="UP000292702">
    <property type="component" value="Unassembled WGS sequence"/>
</dbReference>
<dbReference type="Gene3D" id="1.25.40.180">
    <property type="match status" value="1"/>
</dbReference>
<gene>
    <name evidence="10" type="ORF">EIP91_003377</name>
</gene>
<dbReference type="InterPro" id="IPR003890">
    <property type="entry name" value="MIF4G-like_typ-3"/>
</dbReference>
<proteinExistence type="inferred from homology"/>
<evidence type="ECO:0000256" key="2">
    <source>
        <dbReference type="ARBA" id="ARBA00005775"/>
    </source>
</evidence>
<evidence type="ECO:0000256" key="7">
    <source>
        <dbReference type="ARBA" id="ARBA00022917"/>
    </source>
</evidence>
<dbReference type="GO" id="GO:0016281">
    <property type="term" value="C:eukaryotic translation initiation factor 4F complex"/>
    <property type="evidence" value="ECO:0007669"/>
    <property type="project" value="TreeGrafter"/>
</dbReference>
<dbReference type="FunFam" id="1.25.40.180:FF:000020">
    <property type="entry name" value="Eukaryotic translation initiation factor subunit"/>
    <property type="match status" value="1"/>
</dbReference>